<feature type="compositionally biased region" description="Polar residues" evidence="8">
    <location>
        <begin position="1"/>
        <end position="10"/>
    </location>
</feature>
<feature type="region of interest" description="Disordered" evidence="8">
    <location>
        <begin position="258"/>
        <end position="304"/>
    </location>
</feature>
<dbReference type="EMBL" id="CAUWAG010000007">
    <property type="protein sequence ID" value="CAJ2504873.1"/>
    <property type="molecule type" value="Genomic_DNA"/>
</dbReference>
<protein>
    <recommendedName>
        <fullName evidence="7">Transcription initiation factor IIE subunit beta</fullName>
    </recommendedName>
</protein>
<feature type="domain" description="TFIIE beta" evidence="9">
    <location>
        <begin position="66"/>
        <end position="159"/>
    </location>
</feature>
<dbReference type="InterPro" id="IPR040501">
    <property type="entry name" value="TFA2_Winged_2"/>
</dbReference>
<evidence type="ECO:0000256" key="8">
    <source>
        <dbReference type="SAM" id="MobiDB-lite"/>
    </source>
</evidence>
<evidence type="ECO:0000313" key="11">
    <source>
        <dbReference type="Proteomes" id="UP001295740"/>
    </source>
</evidence>
<dbReference type="Pfam" id="PF22254">
    <property type="entry name" value="TFA2_E-tether"/>
    <property type="match status" value="1"/>
</dbReference>
<proteinExistence type="inferred from homology"/>
<dbReference type="InterPro" id="IPR016656">
    <property type="entry name" value="TFIIE-bsu"/>
</dbReference>
<keyword evidence="4 7" id="KW-0804">Transcription</keyword>
<feature type="compositionally biased region" description="Basic and acidic residues" evidence="8">
    <location>
        <begin position="295"/>
        <end position="304"/>
    </location>
</feature>
<dbReference type="Pfam" id="PF02186">
    <property type="entry name" value="TFIIE_beta"/>
    <property type="match status" value="1"/>
</dbReference>
<comment type="subcellular location">
    <subcellularLocation>
        <location evidence="1 7">Nucleus</location>
    </subcellularLocation>
</comment>
<feature type="compositionally biased region" description="Basic residues" evidence="8">
    <location>
        <begin position="274"/>
        <end position="285"/>
    </location>
</feature>
<dbReference type="Pfam" id="PF18121">
    <property type="entry name" value="TFA2_Winged_2"/>
    <property type="match status" value="1"/>
</dbReference>
<keyword evidence="3 7" id="KW-0238">DNA-binding</keyword>
<accession>A0AAI8YF09</accession>
<organism evidence="10 11">
    <name type="scientific">Anthostomella pinea</name>
    <dbReference type="NCBI Taxonomy" id="933095"/>
    <lineage>
        <taxon>Eukaryota</taxon>
        <taxon>Fungi</taxon>
        <taxon>Dikarya</taxon>
        <taxon>Ascomycota</taxon>
        <taxon>Pezizomycotina</taxon>
        <taxon>Sordariomycetes</taxon>
        <taxon>Xylariomycetidae</taxon>
        <taxon>Xylariales</taxon>
        <taxon>Xylariaceae</taxon>
        <taxon>Anthostomella</taxon>
    </lineage>
</organism>
<feature type="compositionally biased region" description="Basic and acidic residues" evidence="8">
    <location>
        <begin position="259"/>
        <end position="270"/>
    </location>
</feature>
<comment type="caution">
    <text evidence="10">The sequence shown here is derived from an EMBL/GenBank/DDBJ whole genome shotgun (WGS) entry which is preliminary data.</text>
</comment>
<evidence type="ECO:0000256" key="1">
    <source>
        <dbReference type="ARBA" id="ARBA00004123"/>
    </source>
</evidence>
<sequence length="304" mass="33548">MSTVSFTKLNGNGKRLVPPSSSAASPPANTSPTKSDGTPTKKQKRDNIASMARAASPIMTPAAAAAAAKVNERGGHIMTQLAFTVEFLKTKREPKQLHEILDHLTLSNIDEQTQKIFVNLMRNHPRINYVSASRAQTAADPTLAWRTGTYEFKAKIPGVHSKEALLGYLQGKTDASSLAVKDLKDGWPDCDAAITELEDANKILVVRTKKDNHAKLIWANDPYLCHSVDPMFKVMWHNIEIPTADDIVRKLAALGQKPASEDPRLKKMDAPKTAAKKRKSTRPPKHQSNSHMAHLLKDFSHLKR</sequence>
<comment type="subunit">
    <text evidence="7">Tetramer of two alpha and two beta chains.</text>
</comment>
<keyword evidence="11" id="KW-1185">Reference proteome</keyword>
<gene>
    <name evidence="10" type="ORF">KHLLAP_LOCUS5341</name>
</gene>
<keyword evidence="5 7" id="KW-0539">Nucleus</keyword>
<dbReference type="GO" id="GO:0006367">
    <property type="term" value="P:transcription initiation at RNA polymerase II promoter"/>
    <property type="evidence" value="ECO:0007669"/>
    <property type="project" value="UniProtKB-UniRule"/>
</dbReference>
<dbReference type="GO" id="GO:0001097">
    <property type="term" value="F:TFIIH-class transcription factor complex binding"/>
    <property type="evidence" value="ECO:0007669"/>
    <property type="project" value="TreeGrafter"/>
</dbReference>
<dbReference type="InterPro" id="IPR003166">
    <property type="entry name" value="TFIIE_bsu_DNA-bd"/>
</dbReference>
<dbReference type="GO" id="GO:0003677">
    <property type="term" value="F:DNA binding"/>
    <property type="evidence" value="ECO:0007669"/>
    <property type="project" value="UniProtKB-UniRule"/>
</dbReference>
<comment type="similarity">
    <text evidence="7">Belongs to the TFIIE beta subunit family.</text>
</comment>
<dbReference type="PANTHER" id="PTHR12716:SF8">
    <property type="entry name" value="TRANSCRIPTION INITIATION FACTOR IIE SUBUNIT BETA"/>
    <property type="match status" value="1"/>
</dbReference>
<evidence type="ECO:0000256" key="3">
    <source>
        <dbReference type="ARBA" id="ARBA00023125"/>
    </source>
</evidence>
<dbReference type="PROSITE" id="PS51351">
    <property type="entry name" value="TFIIE_BETA_C"/>
    <property type="match status" value="1"/>
</dbReference>
<reference evidence="10" key="1">
    <citation type="submission" date="2023-10" db="EMBL/GenBank/DDBJ databases">
        <authorList>
            <person name="Hackl T."/>
        </authorList>
    </citation>
    <scope>NUCLEOTIDE SEQUENCE</scope>
</reference>
<evidence type="ECO:0000256" key="7">
    <source>
        <dbReference type="PIRNR" id="PIRNR016398"/>
    </source>
</evidence>
<dbReference type="Proteomes" id="UP001295740">
    <property type="component" value="Unassembled WGS sequence"/>
</dbReference>
<name>A0AAI8YF09_9PEZI</name>
<evidence type="ECO:0000256" key="6">
    <source>
        <dbReference type="ARBA" id="ARBA00025581"/>
    </source>
</evidence>
<dbReference type="GO" id="GO:0005673">
    <property type="term" value="C:transcription factor TFIIE complex"/>
    <property type="evidence" value="ECO:0007669"/>
    <property type="project" value="UniProtKB-UniRule"/>
</dbReference>
<evidence type="ECO:0000313" key="10">
    <source>
        <dbReference type="EMBL" id="CAJ2504873.1"/>
    </source>
</evidence>
<evidence type="ECO:0000256" key="2">
    <source>
        <dbReference type="ARBA" id="ARBA00023015"/>
    </source>
</evidence>
<dbReference type="PIRSF" id="PIRSF016398">
    <property type="entry name" value="TFIIE-beta"/>
    <property type="match status" value="1"/>
</dbReference>
<feature type="compositionally biased region" description="Low complexity" evidence="8">
    <location>
        <begin position="18"/>
        <end position="33"/>
    </location>
</feature>
<dbReference type="AlphaFoldDB" id="A0AAI8YF09"/>
<evidence type="ECO:0000259" key="9">
    <source>
        <dbReference type="PROSITE" id="PS51351"/>
    </source>
</evidence>
<feature type="region of interest" description="Disordered" evidence="8">
    <location>
        <begin position="1"/>
        <end position="46"/>
    </location>
</feature>
<evidence type="ECO:0000256" key="4">
    <source>
        <dbReference type="ARBA" id="ARBA00023163"/>
    </source>
</evidence>
<comment type="function">
    <text evidence="6 7">Recruits TFIIH to the initiation complex and stimulates the RNA polymerase II C-terminal domain kinase and DNA-dependent ATPase activities of TFIIH. Both TFIIH and TFIIE are required for promoter clearance by RNA polymerase.</text>
</comment>
<dbReference type="InterPro" id="IPR054600">
    <property type="entry name" value="TFA2_E-tether"/>
</dbReference>
<dbReference type="PANTHER" id="PTHR12716">
    <property type="entry name" value="TRANSCRIPTION INITIATION FACTOR IIE, BETA SUBUNIT"/>
    <property type="match status" value="1"/>
</dbReference>
<keyword evidence="2 7" id="KW-0805">Transcription regulation</keyword>
<evidence type="ECO:0000256" key="5">
    <source>
        <dbReference type="ARBA" id="ARBA00023242"/>
    </source>
</evidence>